<dbReference type="InterPro" id="IPR032675">
    <property type="entry name" value="LRR_dom_sf"/>
</dbReference>
<dbReference type="SMART" id="SM00369">
    <property type="entry name" value="LRR_TYP"/>
    <property type="match status" value="4"/>
</dbReference>
<proteinExistence type="predicted"/>
<name>A0A1A9VXD4_GLOAU</name>
<evidence type="ECO:0000256" key="2">
    <source>
        <dbReference type="ARBA" id="ARBA00022737"/>
    </source>
</evidence>
<dbReference type="SUPFAM" id="SSF52058">
    <property type="entry name" value="L domain-like"/>
    <property type="match status" value="1"/>
</dbReference>
<keyword evidence="1" id="KW-0433">Leucine-rich repeat</keyword>
<keyword evidence="4" id="KW-1185">Reference proteome</keyword>
<reference evidence="3" key="1">
    <citation type="submission" date="2020-05" db="UniProtKB">
        <authorList>
            <consortium name="EnsemblMetazoa"/>
        </authorList>
    </citation>
    <scope>IDENTIFICATION</scope>
    <source>
        <strain evidence="3">TTRI</strain>
    </source>
</reference>
<dbReference type="PANTHER" id="PTHR45712:SF22">
    <property type="entry name" value="INSULIN-LIKE GROWTH FACTOR-BINDING PROTEIN COMPLEX ACID LABILE SUBUNIT"/>
    <property type="match status" value="1"/>
</dbReference>
<organism evidence="3 4">
    <name type="scientific">Glossina austeni</name>
    <name type="common">Savannah tsetse fly</name>
    <dbReference type="NCBI Taxonomy" id="7395"/>
    <lineage>
        <taxon>Eukaryota</taxon>
        <taxon>Metazoa</taxon>
        <taxon>Ecdysozoa</taxon>
        <taxon>Arthropoda</taxon>
        <taxon>Hexapoda</taxon>
        <taxon>Insecta</taxon>
        <taxon>Pterygota</taxon>
        <taxon>Neoptera</taxon>
        <taxon>Endopterygota</taxon>
        <taxon>Diptera</taxon>
        <taxon>Brachycera</taxon>
        <taxon>Muscomorpha</taxon>
        <taxon>Hippoboscoidea</taxon>
        <taxon>Glossinidae</taxon>
        <taxon>Glossina</taxon>
    </lineage>
</organism>
<evidence type="ECO:0000313" key="4">
    <source>
        <dbReference type="Proteomes" id="UP000078200"/>
    </source>
</evidence>
<dbReference type="STRING" id="7395.A0A1A9VXD4"/>
<evidence type="ECO:0000313" key="3">
    <source>
        <dbReference type="EnsemblMetazoa" id="GAUT050653-PA"/>
    </source>
</evidence>
<accession>A0A1A9VXD4</accession>
<dbReference type="AlphaFoldDB" id="A0A1A9VXD4"/>
<dbReference type="InterPro" id="IPR050333">
    <property type="entry name" value="SLRP"/>
</dbReference>
<dbReference type="Gene3D" id="3.80.10.10">
    <property type="entry name" value="Ribonuclease Inhibitor"/>
    <property type="match status" value="1"/>
</dbReference>
<dbReference type="PANTHER" id="PTHR45712">
    <property type="entry name" value="AGAP008170-PA"/>
    <property type="match status" value="1"/>
</dbReference>
<dbReference type="VEuPathDB" id="VectorBase:GAUT050653"/>
<protein>
    <submittedName>
        <fullName evidence="3">Uncharacterized protein</fullName>
    </submittedName>
</protein>
<keyword evidence="2" id="KW-0677">Repeat</keyword>
<dbReference type="EnsemblMetazoa" id="GAUT050653-RA">
    <property type="protein sequence ID" value="GAUT050653-PA"/>
    <property type="gene ID" value="GAUT050653"/>
</dbReference>
<dbReference type="Pfam" id="PF13855">
    <property type="entry name" value="LRR_8"/>
    <property type="match status" value="1"/>
</dbReference>
<dbReference type="InterPro" id="IPR003591">
    <property type="entry name" value="Leu-rich_rpt_typical-subtyp"/>
</dbReference>
<sequence length="131" mass="14555">MDSNSLQHLPKLRTLRLESNLFYRIPTNALAGLKTLEALNLGSNLLTIINDEDFPYMPNLVVLLLKRNQIMKITSGAFSNLTALKVLELDDNLINTFPEGLNKLIHLQEFTTSRIGGTTTDGDGNHNNGAY</sequence>
<evidence type="ECO:0000256" key="1">
    <source>
        <dbReference type="ARBA" id="ARBA00022614"/>
    </source>
</evidence>
<dbReference type="Proteomes" id="UP000078200">
    <property type="component" value="Unassembled WGS sequence"/>
</dbReference>
<dbReference type="InterPro" id="IPR001611">
    <property type="entry name" value="Leu-rich_rpt"/>
</dbReference>